<dbReference type="Pfam" id="PF00009">
    <property type="entry name" value="GTP_EFTU"/>
    <property type="match status" value="1"/>
</dbReference>
<evidence type="ECO:0000256" key="2">
    <source>
        <dbReference type="ARBA" id="ARBA00015953"/>
    </source>
</evidence>
<comment type="function">
    <text evidence="6">Translation factor necessary for the incorporation of selenocysteine into proteins. It probably replaces EF-Tu for the insertion of selenocysteine directed by the UGA codon. SelB binds GTP and GDP.</text>
</comment>
<evidence type="ECO:0000256" key="5">
    <source>
        <dbReference type="ARBA" id="ARBA00023134"/>
    </source>
</evidence>
<dbReference type="SUPFAM" id="SSF50447">
    <property type="entry name" value="Translation proteins"/>
    <property type="match status" value="1"/>
</dbReference>
<dbReference type="Pfam" id="PF03144">
    <property type="entry name" value="GTP_EFTU_D2"/>
    <property type="match status" value="1"/>
</dbReference>
<dbReference type="InterPro" id="IPR036388">
    <property type="entry name" value="WH-like_DNA-bd_sf"/>
</dbReference>
<dbReference type="InterPro" id="IPR009000">
    <property type="entry name" value="Transl_B-barrel_sf"/>
</dbReference>
<dbReference type="CDD" id="cd04171">
    <property type="entry name" value="SelB"/>
    <property type="match status" value="1"/>
</dbReference>
<dbReference type="PANTHER" id="PTHR43721">
    <property type="entry name" value="ELONGATION FACTOR TU-RELATED"/>
    <property type="match status" value="1"/>
</dbReference>
<keyword evidence="5" id="KW-0342">GTP-binding</keyword>
<dbReference type="SUPFAM" id="SSF52540">
    <property type="entry name" value="P-loop containing nucleoside triphosphate hydrolases"/>
    <property type="match status" value="1"/>
</dbReference>
<proteinExistence type="predicted"/>
<keyword evidence="4" id="KW-0648">Protein biosynthesis</keyword>
<dbReference type="InterPro" id="IPR036390">
    <property type="entry name" value="WH_DNA-bd_sf"/>
</dbReference>
<dbReference type="GO" id="GO:0005525">
    <property type="term" value="F:GTP binding"/>
    <property type="evidence" value="ECO:0007669"/>
    <property type="project" value="UniProtKB-KW"/>
</dbReference>
<evidence type="ECO:0000259" key="8">
    <source>
        <dbReference type="PROSITE" id="PS51722"/>
    </source>
</evidence>
<gene>
    <name evidence="9" type="primary">selB</name>
    <name evidence="9" type="ORF">PQJ61_07525</name>
</gene>
<comment type="subcellular location">
    <subcellularLocation>
        <location evidence="1">Cytoplasm</location>
    </subcellularLocation>
</comment>
<dbReference type="GO" id="GO:0003924">
    <property type="term" value="F:GTPase activity"/>
    <property type="evidence" value="ECO:0007669"/>
    <property type="project" value="InterPro"/>
</dbReference>
<dbReference type="PROSITE" id="PS51722">
    <property type="entry name" value="G_TR_2"/>
    <property type="match status" value="1"/>
</dbReference>
<sequence length="566" mass="61692">MHIIGTAGHVDHGKTQLIKALTGIDTDRLPEEKQRGLTIDLGFAHFNDEQGSKIGVVDVPGHERFIRNMTAGAWGIDLALLVVAADDGWMFQTGNHMRVLMAMGINELLIVVTKTDIVEPKRTADVIEDCRLRLLEITGRKYPAIGVSAAAGDNIPELKKLIYRKLAGKEDMIPGKPLMYIDRAFSIQGAGLVVTGSLREGGIKKNDSLLLLPNKKPIRVRGLQTYEDETDEAVPACRLAVNIAGADIEEVGRGCCLTLPDSGFTAETEFIIELNQAESSVRNHSEAEFAAGTAHSIGVIHFLTVAGRTTARARVTLSSAIPLRLGQPIVIIRKGGSLITGSGKIIWKGTLDKNARRAVATAADTDSTSLNLAVHGLFNDGNKWIFQKEKRLQLENDIKAEASSAGGIRREELVGRLKLSAGAVVQLIEGLTGSGEITEQNGLLSTSEKNDIELSRTASQILKEMEQAGDTGFDLSKKRIPGAHKELRVLTRAGLIIPLTETLFLTEKIFSSLCERMLKGLKKGDTFDIAHAKQRTGLSRKYIIPLLNKMEEKKLVSREENLRRVL</sequence>
<dbReference type="InterPro" id="IPR004161">
    <property type="entry name" value="EFTu-like_2"/>
</dbReference>
<evidence type="ECO:0000256" key="6">
    <source>
        <dbReference type="ARBA" id="ARBA00025526"/>
    </source>
</evidence>
<evidence type="ECO:0000256" key="7">
    <source>
        <dbReference type="ARBA" id="ARBA00031615"/>
    </source>
</evidence>
<dbReference type="EMBL" id="JAQQAL010000014">
    <property type="protein sequence ID" value="MDC7226600.1"/>
    <property type="molecule type" value="Genomic_DNA"/>
</dbReference>
<evidence type="ECO:0000313" key="10">
    <source>
        <dbReference type="Proteomes" id="UP001221217"/>
    </source>
</evidence>
<evidence type="ECO:0000256" key="3">
    <source>
        <dbReference type="ARBA" id="ARBA00022490"/>
    </source>
</evidence>
<dbReference type="SUPFAM" id="SSF46785">
    <property type="entry name" value="Winged helix' DNA-binding domain"/>
    <property type="match status" value="1"/>
</dbReference>
<evidence type="ECO:0000256" key="4">
    <source>
        <dbReference type="ARBA" id="ARBA00022917"/>
    </source>
</evidence>
<feature type="domain" description="Tr-type G" evidence="8">
    <location>
        <begin position="1"/>
        <end position="178"/>
    </location>
</feature>
<dbReference type="Gene3D" id="3.40.50.300">
    <property type="entry name" value="P-loop containing nucleotide triphosphate hydrolases"/>
    <property type="match status" value="1"/>
</dbReference>
<dbReference type="InterPro" id="IPR027417">
    <property type="entry name" value="P-loop_NTPase"/>
</dbReference>
<organism evidence="9 10">
    <name type="scientific">Candidatus Thalassospirochaeta sargassi</name>
    <dbReference type="NCBI Taxonomy" id="3119039"/>
    <lineage>
        <taxon>Bacteria</taxon>
        <taxon>Pseudomonadati</taxon>
        <taxon>Spirochaetota</taxon>
        <taxon>Spirochaetia</taxon>
        <taxon>Spirochaetales</taxon>
        <taxon>Spirochaetaceae</taxon>
        <taxon>Candidatus Thalassospirochaeta</taxon>
    </lineage>
</organism>
<dbReference type="InterPro" id="IPR050055">
    <property type="entry name" value="EF-Tu_GTPase"/>
</dbReference>
<comment type="caution">
    <text evidence="9">The sequence shown here is derived from an EMBL/GenBank/DDBJ whole genome shotgun (WGS) entry which is preliminary data.</text>
</comment>
<dbReference type="GO" id="GO:0003723">
    <property type="term" value="F:RNA binding"/>
    <property type="evidence" value="ECO:0007669"/>
    <property type="project" value="InterPro"/>
</dbReference>
<dbReference type="GO" id="GO:0003746">
    <property type="term" value="F:translation elongation factor activity"/>
    <property type="evidence" value="ECO:0007669"/>
    <property type="project" value="UniProtKB-KW"/>
</dbReference>
<reference evidence="9 10" key="1">
    <citation type="submission" date="2022-12" db="EMBL/GenBank/DDBJ databases">
        <title>Metagenome assembled genome from gulf of manar.</title>
        <authorList>
            <person name="Kohli P."/>
            <person name="Pk S."/>
            <person name="Venkata Ramana C."/>
            <person name="Sasikala C."/>
        </authorList>
    </citation>
    <scope>NUCLEOTIDE SEQUENCE [LARGE SCALE GENOMIC DNA]</scope>
    <source>
        <strain evidence="9">JB008</strain>
    </source>
</reference>
<evidence type="ECO:0000313" key="9">
    <source>
        <dbReference type="EMBL" id="MDC7226600.1"/>
    </source>
</evidence>
<name>A0AAJ1ICA0_9SPIO</name>
<dbReference type="AlphaFoldDB" id="A0AAJ1ICA0"/>
<dbReference type="InterPro" id="IPR015191">
    <property type="entry name" value="SelB_WHD4"/>
</dbReference>
<dbReference type="PANTHER" id="PTHR43721:SF22">
    <property type="entry name" value="ELONGATION FACTOR TU, MITOCHONDRIAL"/>
    <property type="match status" value="1"/>
</dbReference>
<accession>A0AAJ1ICA0</accession>
<dbReference type="Gene3D" id="1.10.10.10">
    <property type="entry name" value="Winged helix-like DNA-binding domain superfamily/Winged helix DNA-binding domain"/>
    <property type="match status" value="1"/>
</dbReference>
<dbReference type="Pfam" id="PF09107">
    <property type="entry name" value="WHD_3rd_SelB"/>
    <property type="match status" value="1"/>
</dbReference>
<dbReference type="InterPro" id="IPR000795">
    <property type="entry name" value="T_Tr_GTP-bd_dom"/>
</dbReference>
<dbReference type="PRINTS" id="PR00315">
    <property type="entry name" value="ELONGATNFCT"/>
</dbReference>
<dbReference type="Proteomes" id="UP001221217">
    <property type="component" value="Unassembled WGS sequence"/>
</dbReference>
<evidence type="ECO:0000256" key="1">
    <source>
        <dbReference type="ARBA" id="ARBA00004496"/>
    </source>
</evidence>
<dbReference type="InterPro" id="IPR004535">
    <property type="entry name" value="Transl_elong_SelB"/>
</dbReference>
<protein>
    <recommendedName>
        <fullName evidence="2">Selenocysteine-specific elongation factor</fullName>
    </recommendedName>
    <alternativeName>
        <fullName evidence="7">SelB translation factor</fullName>
    </alternativeName>
</protein>
<keyword evidence="9" id="KW-0251">Elongation factor</keyword>
<keyword evidence="3" id="KW-0963">Cytoplasm</keyword>
<keyword evidence="5" id="KW-0547">Nucleotide-binding</keyword>
<dbReference type="GO" id="GO:0001514">
    <property type="term" value="P:selenocysteine incorporation"/>
    <property type="evidence" value="ECO:0007669"/>
    <property type="project" value="InterPro"/>
</dbReference>
<dbReference type="NCBIfam" id="TIGR00475">
    <property type="entry name" value="selB"/>
    <property type="match status" value="1"/>
</dbReference>
<dbReference type="Gene3D" id="2.40.30.10">
    <property type="entry name" value="Translation factors"/>
    <property type="match status" value="1"/>
</dbReference>
<dbReference type="GO" id="GO:0005829">
    <property type="term" value="C:cytosol"/>
    <property type="evidence" value="ECO:0007669"/>
    <property type="project" value="TreeGrafter"/>
</dbReference>